<protein>
    <submittedName>
        <fullName evidence="2">Uncharacterized protein</fullName>
    </submittedName>
</protein>
<reference evidence="2" key="1">
    <citation type="submission" date="2023-03" db="EMBL/GenBank/DDBJ databases">
        <title>Massive genome expansion in bonnet fungi (Mycena s.s.) driven by repeated elements and novel gene families across ecological guilds.</title>
        <authorList>
            <consortium name="Lawrence Berkeley National Laboratory"/>
            <person name="Harder C.B."/>
            <person name="Miyauchi S."/>
            <person name="Viragh M."/>
            <person name="Kuo A."/>
            <person name="Thoen E."/>
            <person name="Andreopoulos B."/>
            <person name="Lu D."/>
            <person name="Skrede I."/>
            <person name="Drula E."/>
            <person name="Henrissat B."/>
            <person name="Morin E."/>
            <person name="Kohler A."/>
            <person name="Barry K."/>
            <person name="LaButti K."/>
            <person name="Morin E."/>
            <person name="Salamov A."/>
            <person name="Lipzen A."/>
            <person name="Mereny Z."/>
            <person name="Hegedus B."/>
            <person name="Baldrian P."/>
            <person name="Stursova M."/>
            <person name="Weitz H."/>
            <person name="Taylor A."/>
            <person name="Grigoriev I.V."/>
            <person name="Nagy L.G."/>
            <person name="Martin F."/>
            <person name="Kauserud H."/>
        </authorList>
    </citation>
    <scope>NUCLEOTIDE SEQUENCE</scope>
    <source>
        <strain evidence="2">9284</strain>
    </source>
</reference>
<gene>
    <name evidence="2" type="ORF">FB45DRAFT_880154</name>
</gene>
<evidence type="ECO:0000256" key="1">
    <source>
        <dbReference type="SAM" id="MobiDB-lite"/>
    </source>
</evidence>
<dbReference type="PANTHER" id="PTHR37535:SF3">
    <property type="entry name" value="FLUG DOMAIN-CONTAINING PROTEIN"/>
    <property type="match status" value="1"/>
</dbReference>
<name>A0AAD7F6E1_9AGAR</name>
<dbReference type="PANTHER" id="PTHR37535">
    <property type="entry name" value="FLUG DOMAIN PROTEIN"/>
    <property type="match status" value="1"/>
</dbReference>
<sequence>MPPSPPPPPKGKRSRAELREERGHTQETLTNLVVDLKDKKALAVLAAPTIAAHAQSRKFFQEYLGELDHTRFPNVDFANILETGAPSPPIELIKGFIDFEAQSTQGLIEDRITVTTLINKVAHFLGMLPRATGVAVPEGVSFELLEACLFHSFSTPAHSWHQYARGECAVKYGLTTKQRARPVADGVDVRIVLTQLWSETDPILSTRLRLQIAVFMLLSAYTVTRPGAVVESSKYKGSGEAMKWGDIVFYTLPAGERPEPEEDQVIINKSDISKLRITVKIIIRLLKGKRQDESAILEVLSVQEALAQTGMCLASGLLALAIDDKCFKTFSTVQELQRALDNPKNKDKSVQLAMHEDKKGIPVLRAIDQHTRVVSPNQPWRYNAMHYQLAMLGLRAEKLLPGALRRGGANLMDKELTAEQRKHHMGHNTRSRIFSAYVSKLSMTDVQGLVQGREQNLATVRHQAVGRMSLTRDTDAPLAVSPETRLKIRAETNVKAALDAERAARDLCIQAHGSVPAAKASSSPEWSAFHGAQLKARAIYRRREKQCFVVERREWFGNRDSGLFEDEGPITAVPEEEDQETDQTTEELVDSIQNIDFNQLTGEQFVDLTRPQELIIELATRDQEQDDSSTPAPLPVAAVPSRVTRRVAYEYNPTTDYPPDLCAKLFGDLTGSSLAGVKLLLSLPAKKTLRKLEFTGTHYPDEEPTETMGCPVKGCATDLKGLKTTSDRVIHVHSCVSKAKLAEANTRRETLAPLQETCQWGGCKQKSTTYDKWLDHWLKRVSRWDKSVKHKCLMEDCDSRDEEFTVAELRDHLWVDHAIPTEKRAFVEYCYICYAWFSERGEWESHCHDHFQDLFAPYTGGQNDIASFRGYVGHVDTGLCKKPGICPFCVWNTDLEWSERMYQYNRVSLVDSHITKSHFTSDQLDVSGTFICPAAECKATLHGGVAFGNHLIAVHKIALVGRRNGVDGALPLLPEGATRLSLDYSAKRPKSAPEVEDARALLADYFAGVQLDWDVVGEPLGEYDTDYDTDEDSERV</sequence>
<evidence type="ECO:0000313" key="3">
    <source>
        <dbReference type="Proteomes" id="UP001221142"/>
    </source>
</evidence>
<dbReference type="InterPro" id="IPR021842">
    <property type="entry name" value="DUF3435"/>
</dbReference>
<organism evidence="2 3">
    <name type="scientific">Roridomyces roridus</name>
    <dbReference type="NCBI Taxonomy" id="1738132"/>
    <lineage>
        <taxon>Eukaryota</taxon>
        <taxon>Fungi</taxon>
        <taxon>Dikarya</taxon>
        <taxon>Basidiomycota</taxon>
        <taxon>Agaricomycotina</taxon>
        <taxon>Agaricomycetes</taxon>
        <taxon>Agaricomycetidae</taxon>
        <taxon>Agaricales</taxon>
        <taxon>Marasmiineae</taxon>
        <taxon>Mycenaceae</taxon>
        <taxon>Roridomyces</taxon>
    </lineage>
</organism>
<feature type="region of interest" description="Disordered" evidence="1">
    <location>
        <begin position="1"/>
        <end position="25"/>
    </location>
</feature>
<dbReference type="EMBL" id="JARKIF010000091">
    <property type="protein sequence ID" value="KAJ7604765.1"/>
    <property type="molecule type" value="Genomic_DNA"/>
</dbReference>
<keyword evidence="3" id="KW-1185">Reference proteome</keyword>
<dbReference type="Proteomes" id="UP001221142">
    <property type="component" value="Unassembled WGS sequence"/>
</dbReference>
<accession>A0AAD7F6E1</accession>
<proteinExistence type="predicted"/>
<feature type="compositionally biased region" description="Basic and acidic residues" evidence="1">
    <location>
        <begin position="14"/>
        <end position="25"/>
    </location>
</feature>
<dbReference type="AlphaFoldDB" id="A0AAD7F6E1"/>
<dbReference type="Pfam" id="PF11917">
    <property type="entry name" value="DUF3435"/>
    <property type="match status" value="1"/>
</dbReference>
<evidence type="ECO:0000313" key="2">
    <source>
        <dbReference type="EMBL" id="KAJ7604765.1"/>
    </source>
</evidence>
<comment type="caution">
    <text evidence="2">The sequence shown here is derived from an EMBL/GenBank/DDBJ whole genome shotgun (WGS) entry which is preliminary data.</text>
</comment>